<dbReference type="EMBL" id="GBRH01165392">
    <property type="protein sequence ID" value="JAE32504.1"/>
    <property type="molecule type" value="Transcribed_RNA"/>
</dbReference>
<reference evidence="1" key="2">
    <citation type="journal article" date="2015" name="Data Brief">
        <title>Shoot transcriptome of the giant reed, Arundo donax.</title>
        <authorList>
            <person name="Barrero R.A."/>
            <person name="Guerrero F.D."/>
            <person name="Moolhuijzen P."/>
            <person name="Goolsby J.A."/>
            <person name="Tidwell J."/>
            <person name="Bellgard S.E."/>
            <person name="Bellgard M.I."/>
        </authorList>
    </citation>
    <scope>NUCLEOTIDE SEQUENCE</scope>
    <source>
        <tissue evidence="1">Shoot tissue taken approximately 20 cm above the soil surface</tissue>
    </source>
</reference>
<proteinExistence type="predicted"/>
<reference evidence="1" key="1">
    <citation type="submission" date="2014-09" db="EMBL/GenBank/DDBJ databases">
        <authorList>
            <person name="Magalhaes I.L.F."/>
            <person name="Oliveira U."/>
            <person name="Santos F.R."/>
            <person name="Vidigal T.H.D.A."/>
            <person name="Brescovit A.D."/>
            <person name="Santos A.J."/>
        </authorList>
    </citation>
    <scope>NUCLEOTIDE SEQUENCE</scope>
    <source>
        <tissue evidence="1">Shoot tissue taken approximately 20 cm above the soil surface</tissue>
    </source>
</reference>
<protein>
    <submittedName>
        <fullName evidence="1">Uncharacterized protein</fullName>
    </submittedName>
</protein>
<sequence>MKGHWFPQSPKA</sequence>
<accession>A0A0A9H9L7</accession>
<organism evidence="1">
    <name type="scientific">Arundo donax</name>
    <name type="common">Giant reed</name>
    <name type="synonym">Donax arundinaceus</name>
    <dbReference type="NCBI Taxonomy" id="35708"/>
    <lineage>
        <taxon>Eukaryota</taxon>
        <taxon>Viridiplantae</taxon>
        <taxon>Streptophyta</taxon>
        <taxon>Embryophyta</taxon>
        <taxon>Tracheophyta</taxon>
        <taxon>Spermatophyta</taxon>
        <taxon>Magnoliopsida</taxon>
        <taxon>Liliopsida</taxon>
        <taxon>Poales</taxon>
        <taxon>Poaceae</taxon>
        <taxon>PACMAD clade</taxon>
        <taxon>Arundinoideae</taxon>
        <taxon>Arundineae</taxon>
        <taxon>Arundo</taxon>
    </lineage>
</organism>
<evidence type="ECO:0000313" key="1">
    <source>
        <dbReference type="EMBL" id="JAE32504.1"/>
    </source>
</evidence>
<name>A0A0A9H9L7_ARUDO</name>